<dbReference type="OrthoDB" id="9806380at2"/>
<protein>
    <recommendedName>
        <fullName evidence="1">DUF1330 domain-containing protein</fullName>
    </recommendedName>
</protein>
<dbReference type="RefSeq" id="WP_069912067.1">
    <property type="nucleotide sequence ID" value="NZ_LAJE02000363.1"/>
</dbReference>
<dbReference type="AlphaFoldDB" id="A0A1E5XJ10"/>
<dbReference type="Pfam" id="PF07045">
    <property type="entry name" value="DUF1330"/>
    <property type="match status" value="1"/>
</dbReference>
<reference evidence="2 3" key="1">
    <citation type="journal article" date="2015" name="Genome Announc.">
        <title>Genome Assemblies of Three Soil-Associated Devosia species: D. insulae, D. limi, and D. soli.</title>
        <authorList>
            <person name="Hassan Y.I."/>
            <person name="Lepp D."/>
            <person name="Zhou T."/>
        </authorList>
    </citation>
    <scope>NUCLEOTIDE SEQUENCE [LARGE SCALE GENOMIC DNA]</scope>
    <source>
        <strain evidence="2 3">DS-56</strain>
    </source>
</reference>
<sequence>MAKGYWVVNLEVTDLEVDKQYQAFVRAFLAANAGRFIVRGGQQSVVEGTVGPRVVVVEFPSYEHALRAYHSEEYQQGMQTRLGASSANFAIVEGFDG</sequence>
<proteinExistence type="predicted"/>
<dbReference type="InterPro" id="IPR011008">
    <property type="entry name" value="Dimeric_a/b-barrel"/>
</dbReference>
<organism evidence="2 3">
    <name type="scientific">Devosia insulae DS-56</name>
    <dbReference type="NCBI Taxonomy" id="1116389"/>
    <lineage>
        <taxon>Bacteria</taxon>
        <taxon>Pseudomonadati</taxon>
        <taxon>Pseudomonadota</taxon>
        <taxon>Alphaproteobacteria</taxon>
        <taxon>Hyphomicrobiales</taxon>
        <taxon>Devosiaceae</taxon>
        <taxon>Devosia</taxon>
    </lineage>
</organism>
<dbReference type="PANTHER" id="PTHR41521:SF4">
    <property type="entry name" value="BLR0684 PROTEIN"/>
    <property type="match status" value="1"/>
</dbReference>
<dbReference type="EMBL" id="LAJE02000363">
    <property type="protein sequence ID" value="OEO28582.1"/>
    <property type="molecule type" value="Genomic_DNA"/>
</dbReference>
<dbReference type="PANTHER" id="PTHR41521">
    <property type="match status" value="1"/>
</dbReference>
<evidence type="ECO:0000313" key="2">
    <source>
        <dbReference type="EMBL" id="OEO28582.1"/>
    </source>
</evidence>
<dbReference type="InterPro" id="IPR010753">
    <property type="entry name" value="DUF1330"/>
</dbReference>
<evidence type="ECO:0000313" key="3">
    <source>
        <dbReference type="Proteomes" id="UP000095463"/>
    </source>
</evidence>
<gene>
    <name evidence="2" type="ORF">VW23_003840</name>
</gene>
<dbReference type="Proteomes" id="UP000095463">
    <property type="component" value="Unassembled WGS sequence"/>
</dbReference>
<accession>A0A1E5XJ10</accession>
<dbReference type="Gene3D" id="3.30.70.100">
    <property type="match status" value="1"/>
</dbReference>
<name>A0A1E5XJ10_9HYPH</name>
<feature type="domain" description="DUF1330" evidence="1">
    <location>
        <begin position="3"/>
        <end position="95"/>
    </location>
</feature>
<dbReference type="SUPFAM" id="SSF54909">
    <property type="entry name" value="Dimeric alpha+beta barrel"/>
    <property type="match status" value="1"/>
</dbReference>
<comment type="caution">
    <text evidence="2">The sequence shown here is derived from an EMBL/GenBank/DDBJ whole genome shotgun (WGS) entry which is preliminary data.</text>
</comment>
<evidence type="ECO:0000259" key="1">
    <source>
        <dbReference type="Pfam" id="PF07045"/>
    </source>
</evidence>
<keyword evidence="3" id="KW-1185">Reference proteome</keyword>